<comment type="caution">
    <text evidence="6">The sequence shown here is derived from an EMBL/GenBank/DDBJ whole genome shotgun (WGS) entry which is preliminary data.</text>
</comment>
<dbReference type="EMBL" id="BAABFO010000004">
    <property type="protein sequence ID" value="GAA4326565.1"/>
    <property type="molecule type" value="Genomic_DNA"/>
</dbReference>
<proteinExistence type="predicted"/>
<protein>
    <submittedName>
        <fullName evidence="6">TauD/TfdA family dioxygenase</fullName>
    </submittedName>
</protein>
<evidence type="ECO:0000256" key="3">
    <source>
        <dbReference type="ARBA" id="ARBA00023194"/>
    </source>
</evidence>
<dbReference type="SUPFAM" id="SSF51197">
    <property type="entry name" value="Clavaminate synthase-like"/>
    <property type="match status" value="1"/>
</dbReference>
<sequence>MGTRTTQVTDASAWIPATLEADQSWLFRLDPEAMNELEQALAAVRQLPVTDIRKENFPLGRLADMLRAVSAQVEEGVGMAVVRGLPVLEYSKEDAARIFWGMGCHLGRPVHQNVRAHLLGHVRDEGVKYGHGTRGYNTSAKLNFHTDNCDVVGLLCLRAARSGGLSRITSSTSIFNRFVAQRPDLLPALFDGFYYDLKGEHLPGRPEISDHPIPVFSEEGGKLSCRYLRNAIEPGFVKSGRPATPQQTAALDFFDAQATAPDLCYEMELEPGDMQFLNNHVIVHSRTAFVDHEDEDRKRHLLRLWLRTDHRPLAPEFADRFGPGTARLGVPTPEEVGLSREAVR</sequence>
<dbReference type="InterPro" id="IPR042098">
    <property type="entry name" value="TauD-like_sf"/>
</dbReference>
<feature type="region of interest" description="Disordered" evidence="4">
    <location>
        <begin position="324"/>
        <end position="344"/>
    </location>
</feature>
<organism evidence="6 7">
    <name type="scientific">Pigmentiphaga soli</name>
    <dbReference type="NCBI Taxonomy" id="1007095"/>
    <lineage>
        <taxon>Bacteria</taxon>
        <taxon>Pseudomonadati</taxon>
        <taxon>Pseudomonadota</taxon>
        <taxon>Betaproteobacteria</taxon>
        <taxon>Burkholderiales</taxon>
        <taxon>Alcaligenaceae</taxon>
        <taxon>Pigmentiphaga</taxon>
    </lineage>
</organism>
<feature type="domain" description="TauD/TfdA-like" evidence="5">
    <location>
        <begin position="46"/>
        <end position="305"/>
    </location>
</feature>
<evidence type="ECO:0000256" key="2">
    <source>
        <dbReference type="ARBA" id="ARBA00023002"/>
    </source>
</evidence>
<dbReference type="GO" id="GO:0051213">
    <property type="term" value="F:dioxygenase activity"/>
    <property type="evidence" value="ECO:0007669"/>
    <property type="project" value="UniProtKB-KW"/>
</dbReference>
<evidence type="ECO:0000256" key="1">
    <source>
        <dbReference type="ARBA" id="ARBA00001954"/>
    </source>
</evidence>
<evidence type="ECO:0000313" key="7">
    <source>
        <dbReference type="Proteomes" id="UP001501671"/>
    </source>
</evidence>
<dbReference type="PANTHER" id="PTHR10696">
    <property type="entry name" value="GAMMA-BUTYROBETAINE HYDROXYLASE-RELATED"/>
    <property type="match status" value="1"/>
</dbReference>
<keyword evidence="7" id="KW-1185">Reference proteome</keyword>
<accession>A0ABP8GLH3</accession>
<keyword evidence="6" id="KW-0223">Dioxygenase</keyword>
<dbReference type="Proteomes" id="UP001501671">
    <property type="component" value="Unassembled WGS sequence"/>
</dbReference>
<gene>
    <name evidence="6" type="ORF">GCM10023144_10180</name>
</gene>
<keyword evidence="3" id="KW-0045">Antibiotic biosynthesis</keyword>
<evidence type="ECO:0000313" key="6">
    <source>
        <dbReference type="EMBL" id="GAA4326565.1"/>
    </source>
</evidence>
<keyword evidence="2" id="KW-0560">Oxidoreductase</keyword>
<comment type="cofactor">
    <cofactor evidence="1">
        <name>Fe(2+)</name>
        <dbReference type="ChEBI" id="CHEBI:29033"/>
    </cofactor>
</comment>
<dbReference type="RefSeq" id="WP_345247002.1">
    <property type="nucleotide sequence ID" value="NZ_BAABFO010000004.1"/>
</dbReference>
<dbReference type="PANTHER" id="PTHR10696:SF56">
    <property type="entry name" value="TAUD_TFDA-LIKE DOMAIN-CONTAINING PROTEIN"/>
    <property type="match status" value="1"/>
</dbReference>
<reference evidence="7" key="1">
    <citation type="journal article" date="2019" name="Int. J. Syst. Evol. Microbiol.">
        <title>The Global Catalogue of Microorganisms (GCM) 10K type strain sequencing project: providing services to taxonomists for standard genome sequencing and annotation.</title>
        <authorList>
            <consortium name="The Broad Institute Genomics Platform"/>
            <consortium name="The Broad Institute Genome Sequencing Center for Infectious Disease"/>
            <person name="Wu L."/>
            <person name="Ma J."/>
        </authorList>
    </citation>
    <scope>NUCLEOTIDE SEQUENCE [LARGE SCALE GENOMIC DNA]</scope>
    <source>
        <strain evidence="7">JCM 17666</strain>
    </source>
</reference>
<evidence type="ECO:0000256" key="4">
    <source>
        <dbReference type="SAM" id="MobiDB-lite"/>
    </source>
</evidence>
<dbReference type="Gene3D" id="3.60.130.10">
    <property type="entry name" value="Clavaminate synthase-like"/>
    <property type="match status" value="1"/>
</dbReference>
<dbReference type="InterPro" id="IPR003819">
    <property type="entry name" value="TauD/TfdA-like"/>
</dbReference>
<dbReference type="Pfam" id="PF02668">
    <property type="entry name" value="TauD"/>
    <property type="match status" value="1"/>
</dbReference>
<evidence type="ECO:0000259" key="5">
    <source>
        <dbReference type="Pfam" id="PF02668"/>
    </source>
</evidence>
<dbReference type="InterPro" id="IPR050411">
    <property type="entry name" value="AlphaKG_dependent_hydroxylases"/>
</dbReference>
<name>A0ABP8GLH3_9BURK</name>